<dbReference type="Gene3D" id="3.30.70.1710">
    <property type="match status" value="1"/>
</dbReference>
<gene>
    <name evidence="4" type="ORF">B0537_00275</name>
</gene>
<dbReference type="EMBL" id="CP019698">
    <property type="protein sequence ID" value="AQS57698.1"/>
    <property type="molecule type" value="Genomic_DNA"/>
</dbReference>
<evidence type="ECO:0000259" key="3">
    <source>
        <dbReference type="PROSITE" id="PS51931"/>
    </source>
</evidence>
<dbReference type="Proteomes" id="UP000189464">
    <property type="component" value="Chromosome"/>
</dbReference>
<dbReference type="AlphaFoldDB" id="A0A1S6ISE9"/>
<evidence type="ECO:0000256" key="1">
    <source>
        <dbReference type="ARBA" id="ARBA00024322"/>
    </source>
</evidence>
<dbReference type="KEGG" id="dfg:B0537_00275"/>
<dbReference type="OrthoDB" id="3182611at2"/>
<keyword evidence="5" id="KW-1185">Reference proteome</keyword>
<protein>
    <submittedName>
        <fullName evidence="4">BMC domain protein</fullName>
    </submittedName>
</protein>
<dbReference type="STRING" id="1833852.B0537_00275"/>
<feature type="domain" description="BMC circularly permuted" evidence="3">
    <location>
        <begin position="1"/>
        <end position="97"/>
    </location>
</feature>
<reference evidence="4 5" key="1">
    <citation type="journal article" date="2016" name="Int. J. Syst. Evol. Microbiol.">
        <title>Desulfotomaculum ferrireducens sp. nov., a moderately thermophilic sulfate-reducing and dissimilatory Fe(III)-reducing bacterium isolated from compost.</title>
        <authorList>
            <person name="Yang G."/>
            <person name="Guo J."/>
            <person name="Zhuang L."/>
            <person name="Yuan Y."/>
            <person name="Zhou S."/>
        </authorList>
    </citation>
    <scope>NUCLEOTIDE SEQUENCE [LARGE SCALE GENOMIC DNA]</scope>
    <source>
        <strain evidence="4 5">GSS09</strain>
    </source>
</reference>
<dbReference type="PROSITE" id="PS51931">
    <property type="entry name" value="BMC_CP"/>
    <property type="match status" value="1"/>
</dbReference>
<dbReference type="RefSeq" id="WP_077712660.1">
    <property type="nucleotide sequence ID" value="NZ_CP019698.1"/>
</dbReference>
<sequence length="97" mass="10480">MEYRIIKSPSKGTLDILMRRKGSPGTTTIENVDAVGLVQGRLIDMIFATDIAEKAAGVVVEDIRGHCPQNMILIAIFGDTAAVEAAIRDIQNKVGNR</sequence>
<keyword evidence="2" id="KW-1283">Bacterial microcompartment</keyword>
<evidence type="ECO:0000256" key="2">
    <source>
        <dbReference type="ARBA" id="ARBA00024446"/>
    </source>
</evidence>
<dbReference type="InterPro" id="IPR044870">
    <property type="entry name" value="BMC_CP"/>
</dbReference>
<dbReference type="SMART" id="SM00877">
    <property type="entry name" value="BMC"/>
    <property type="match status" value="1"/>
</dbReference>
<organism evidence="4 5">
    <name type="scientific">Desulforamulus ferrireducens</name>
    <dbReference type="NCBI Taxonomy" id="1833852"/>
    <lineage>
        <taxon>Bacteria</taxon>
        <taxon>Bacillati</taxon>
        <taxon>Bacillota</taxon>
        <taxon>Clostridia</taxon>
        <taxon>Eubacteriales</taxon>
        <taxon>Peptococcaceae</taxon>
        <taxon>Desulforamulus</taxon>
    </lineage>
</organism>
<dbReference type="Pfam" id="PF00936">
    <property type="entry name" value="BMC"/>
    <property type="match status" value="1"/>
</dbReference>
<dbReference type="SUPFAM" id="SSF143414">
    <property type="entry name" value="CcmK-like"/>
    <property type="match status" value="1"/>
</dbReference>
<dbReference type="GO" id="GO:0031469">
    <property type="term" value="C:bacterial microcompartment"/>
    <property type="evidence" value="ECO:0007669"/>
    <property type="project" value="UniProtKB-SubCell"/>
</dbReference>
<name>A0A1S6ISE9_9FIRM</name>
<dbReference type="InterPro" id="IPR000249">
    <property type="entry name" value="BMC_dom"/>
</dbReference>
<dbReference type="InterPro" id="IPR037233">
    <property type="entry name" value="CcmK-like_sf"/>
</dbReference>
<evidence type="ECO:0000313" key="4">
    <source>
        <dbReference type="EMBL" id="AQS57698.1"/>
    </source>
</evidence>
<evidence type="ECO:0000313" key="5">
    <source>
        <dbReference type="Proteomes" id="UP000189464"/>
    </source>
</evidence>
<proteinExistence type="predicted"/>
<accession>A0A1S6ISE9</accession>
<comment type="subcellular location">
    <subcellularLocation>
        <location evidence="1">Bacterial microcompartment</location>
    </subcellularLocation>
</comment>